<comment type="caution">
    <text evidence="2">The sequence shown here is derived from an EMBL/GenBank/DDBJ whole genome shotgun (WGS) entry which is preliminary data.</text>
</comment>
<reference evidence="2" key="1">
    <citation type="journal article" date="2014" name="Front. Microbiol.">
        <title>High frequency of phylogenetically diverse reductive dehalogenase-homologous genes in deep subseafloor sedimentary metagenomes.</title>
        <authorList>
            <person name="Kawai M."/>
            <person name="Futagami T."/>
            <person name="Toyoda A."/>
            <person name="Takaki Y."/>
            <person name="Nishi S."/>
            <person name="Hori S."/>
            <person name="Arai W."/>
            <person name="Tsubouchi T."/>
            <person name="Morono Y."/>
            <person name="Uchiyama I."/>
            <person name="Ito T."/>
            <person name="Fujiyama A."/>
            <person name="Inagaki F."/>
            <person name="Takami H."/>
        </authorList>
    </citation>
    <scope>NUCLEOTIDE SEQUENCE</scope>
    <source>
        <strain evidence="2">Expedition CK06-06</strain>
    </source>
</reference>
<protein>
    <recommendedName>
        <fullName evidence="1">Fibronectin type-III domain-containing protein</fullName>
    </recommendedName>
</protein>
<evidence type="ECO:0000313" key="2">
    <source>
        <dbReference type="EMBL" id="GAH74420.1"/>
    </source>
</evidence>
<accession>X1IYU4</accession>
<dbReference type="InterPro" id="IPR013783">
    <property type="entry name" value="Ig-like_fold"/>
</dbReference>
<dbReference type="AlphaFoldDB" id="X1IYU4"/>
<dbReference type="PROSITE" id="PS50853">
    <property type="entry name" value="FN3"/>
    <property type="match status" value="1"/>
</dbReference>
<feature type="domain" description="Fibronectin type-III" evidence="1">
    <location>
        <begin position="1"/>
        <end position="93"/>
    </location>
</feature>
<gene>
    <name evidence="2" type="ORF">S03H2_47808</name>
</gene>
<dbReference type="Gene3D" id="2.60.40.10">
    <property type="entry name" value="Immunoglobulins"/>
    <property type="match status" value="2"/>
</dbReference>
<sequence>IIYNLFINEITLNSVTISWKVDEQAICQLFWGRTQEYKEEIITEDAFSRGEHSTKITHLLPETSYHFKVACKDTNYNESETTDQKFTTLTPPDIIPPANISNFEAISGDKKIILKWQNPPDLDFKEVKIIRSTEFYPSNPWAGKLVYIGKETFFEDINLTNGITYYYTAFSYDRAGNYSSGAIVSATPGVPPIVPPVKPPVEPPVEPAPPEVEKLELKDFDFFQEEKKIPLIEEKEIKLKEKEPLTVSVDYEKVPEVLKTIMVTL</sequence>
<organism evidence="2">
    <name type="scientific">marine sediment metagenome</name>
    <dbReference type="NCBI Taxonomy" id="412755"/>
    <lineage>
        <taxon>unclassified sequences</taxon>
        <taxon>metagenomes</taxon>
        <taxon>ecological metagenomes</taxon>
    </lineage>
</organism>
<dbReference type="InterPro" id="IPR003961">
    <property type="entry name" value="FN3_dom"/>
</dbReference>
<dbReference type="CDD" id="cd00063">
    <property type="entry name" value="FN3"/>
    <property type="match status" value="1"/>
</dbReference>
<proteinExistence type="predicted"/>
<feature type="non-terminal residue" evidence="2">
    <location>
        <position position="1"/>
    </location>
</feature>
<evidence type="ECO:0000259" key="1">
    <source>
        <dbReference type="PROSITE" id="PS50853"/>
    </source>
</evidence>
<dbReference type="EMBL" id="BARU01030096">
    <property type="protein sequence ID" value="GAH74420.1"/>
    <property type="molecule type" value="Genomic_DNA"/>
</dbReference>
<dbReference type="InterPro" id="IPR036116">
    <property type="entry name" value="FN3_sf"/>
</dbReference>
<name>X1IYU4_9ZZZZ</name>
<feature type="non-terminal residue" evidence="2">
    <location>
        <position position="265"/>
    </location>
</feature>
<dbReference type="SUPFAM" id="SSF49265">
    <property type="entry name" value="Fibronectin type III"/>
    <property type="match status" value="1"/>
</dbReference>